<keyword evidence="2" id="KW-0436">Ligase</keyword>
<sequence>MSRKVLLLNHMEGERIDRAHPMLVRRGFEVEWCAPALGDVLPDPLSDAFDAVVVYGGAQSANDDGYIQDEVEWIRTWVEADKPFMGFCLGAQLLSLAFGGEVRPHPTGLYEIGFFPIETVAPGFKGPHSLVYHWHKEGFTVPRTGELLARGDTFPNQAFRIGRKAYGLQFHPEVTQNQMQTWMDSAGHMLAHPGAQDRERQLADARHHIAPLGDWLEDFLDRWLSDSGLTYPARSSTAASDLLPSERVPSS</sequence>
<proteinExistence type="predicted"/>
<dbReference type="CDD" id="cd01741">
    <property type="entry name" value="GATase1_1"/>
    <property type="match status" value="1"/>
</dbReference>
<dbReference type="InterPro" id="IPR044992">
    <property type="entry name" value="ChyE-like"/>
</dbReference>
<dbReference type="Gene3D" id="3.40.50.880">
    <property type="match status" value="1"/>
</dbReference>
<reference evidence="2 3" key="1">
    <citation type="submission" date="2020-08" db="EMBL/GenBank/DDBJ databases">
        <title>Genomic Encyclopedia of Type Strains, Phase III (KMG-III): the genomes of soil and plant-associated and newly described type strains.</title>
        <authorList>
            <person name="Whitman W."/>
        </authorList>
    </citation>
    <scope>NUCLEOTIDE SEQUENCE [LARGE SCALE GENOMIC DNA]</scope>
    <source>
        <strain evidence="2 3">CECT 8803</strain>
    </source>
</reference>
<dbReference type="AlphaFoldDB" id="A0A839SSS5"/>
<dbReference type="GO" id="GO:0005829">
    <property type="term" value="C:cytosol"/>
    <property type="evidence" value="ECO:0007669"/>
    <property type="project" value="TreeGrafter"/>
</dbReference>
<accession>A0A839SSS5</accession>
<dbReference type="PANTHER" id="PTHR42695">
    <property type="entry name" value="GLUTAMINE AMIDOTRANSFERASE YLR126C-RELATED"/>
    <property type="match status" value="1"/>
</dbReference>
<dbReference type="PANTHER" id="PTHR42695:SF5">
    <property type="entry name" value="GLUTAMINE AMIDOTRANSFERASE YLR126C-RELATED"/>
    <property type="match status" value="1"/>
</dbReference>
<gene>
    <name evidence="2" type="ORF">FHR98_000648</name>
</gene>
<evidence type="ECO:0000259" key="1">
    <source>
        <dbReference type="Pfam" id="PF00117"/>
    </source>
</evidence>
<dbReference type="PROSITE" id="PS51273">
    <property type="entry name" value="GATASE_TYPE_1"/>
    <property type="match status" value="1"/>
</dbReference>
<feature type="domain" description="Glutamine amidotransferase" evidence="1">
    <location>
        <begin position="46"/>
        <end position="180"/>
    </location>
</feature>
<dbReference type="Pfam" id="PF00117">
    <property type="entry name" value="GATase"/>
    <property type="match status" value="1"/>
</dbReference>
<dbReference type="SUPFAM" id="SSF52317">
    <property type="entry name" value="Class I glutamine amidotransferase-like"/>
    <property type="match status" value="1"/>
</dbReference>
<dbReference type="GO" id="GO:0003922">
    <property type="term" value="F:GMP synthase (glutamine-hydrolyzing) activity"/>
    <property type="evidence" value="ECO:0007669"/>
    <property type="project" value="UniProtKB-EC"/>
</dbReference>
<dbReference type="InterPro" id="IPR029062">
    <property type="entry name" value="Class_I_gatase-like"/>
</dbReference>
<organism evidence="2 3">
    <name type="scientific">Limibacillus halophilus</name>
    <dbReference type="NCBI Taxonomy" id="1579333"/>
    <lineage>
        <taxon>Bacteria</taxon>
        <taxon>Pseudomonadati</taxon>
        <taxon>Pseudomonadota</taxon>
        <taxon>Alphaproteobacteria</taxon>
        <taxon>Rhodospirillales</taxon>
        <taxon>Rhodovibrionaceae</taxon>
        <taxon>Limibacillus</taxon>
    </lineage>
</organism>
<dbReference type="Proteomes" id="UP000581135">
    <property type="component" value="Unassembled WGS sequence"/>
</dbReference>
<dbReference type="InterPro" id="IPR017926">
    <property type="entry name" value="GATASE"/>
</dbReference>
<comment type="caution">
    <text evidence="2">The sequence shown here is derived from an EMBL/GenBank/DDBJ whole genome shotgun (WGS) entry which is preliminary data.</text>
</comment>
<dbReference type="RefSeq" id="WP_183415207.1">
    <property type="nucleotide sequence ID" value="NZ_JACHXA010000002.1"/>
</dbReference>
<dbReference type="EC" id="6.3.5.2" evidence="2"/>
<protein>
    <submittedName>
        <fullName evidence="2">GMP synthase (Glutamine-hydrolyzing)</fullName>
        <ecNumber evidence="2">6.3.5.2</ecNumber>
    </submittedName>
</protein>
<name>A0A839SSS5_9PROT</name>
<evidence type="ECO:0000313" key="2">
    <source>
        <dbReference type="EMBL" id="MBB3064376.1"/>
    </source>
</evidence>
<evidence type="ECO:0000313" key="3">
    <source>
        <dbReference type="Proteomes" id="UP000581135"/>
    </source>
</evidence>
<keyword evidence="3" id="KW-1185">Reference proteome</keyword>
<dbReference type="EMBL" id="JACHXA010000002">
    <property type="protein sequence ID" value="MBB3064376.1"/>
    <property type="molecule type" value="Genomic_DNA"/>
</dbReference>